<reference evidence="3" key="1">
    <citation type="journal article" date="2020" name="Stud. Mycol.">
        <title>101 Dothideomycetes genomes: a test case for predicting lifestyles and emergence of pathogens.</title>
        <authorList>
            <person name="Haridas S."/>
            <person name="Albert R."/>
            <person name="Binder M."/>
            <person name="Bloem J."/>
            <person name="Labutti K."/>
            <person name="Salamov A."/>
            <person name="Andreopoulos B."/>
            <person name="Baker S."/>
            <person name="Barry K."/>
            <person name="Bills G."/>
            <person name="Bluhm B."/>
            <person name="Cannon C."/>
            <person name="Castanera R."/>
            <person name="Culley D."/>
            <person name="Daum C."/>
            <person name="Ezra D."/>
            <person name="Gonzalez J."/>
            <person name="Henrissat B."/>
            <person name="Kuo A."/>
            <person name="Liang C."/>
            <person name="Lipzen A."/>
            <person name="Lutzoni F."/>
            <person name="Magnuson J."/>
            <person name="Mondo S."/>
            <person name="Nolan M."/>
            <person name="Ohm R."/>
            <person name="Pangilinan J."/>
            <person name="Park H.-J."/>
            <person name="Ramirez L."/>
            <person name="Alfaro M."/>
            <person name="Sun H."/>
            <person name="Tritt A."/>
            <person name="Yoshinaga Y."/>
            <person name="Zwiers L.-H."/>
            <person name="Turgeon B."/>
            <person name="Goodwin S."/>
            <person name="Spatafora J."/>
            <person name="Crous P."/>
            <person name="Grigoriev I."/>
        </authorList>
    </citation>
    <scope>NUCLEOTIDE SEQUENCE</scope>
    <source>
        <strain evidence="3">CBS 101060</strain>
    </source>
</reference>
<evidence type="ECO:0000256" key="2">
    <source>
        <dbReference type="SAM" id="Phobius"/>
    </source>
</evidence>
<evidence type="ECO:0000313" key="4">
    <source>
        <dbReference type="Proteomes" id="UP000799429"/>
    </source>
</evidence>
<feature type="compositionally biased region" description="Low complexity" evidence="1">
    <location>
        <begin position="75"/>
        <end position="90"/>
    </location>
</feature>
<dbReference type="Proteomes" id="UP000799429">
    <property type="component" value="Unassembled WGS sequence"/>
</dbReference>
<comment type="caution">
    <text evidence="3">The sequence shown here is derived from an EMBL/GenBank/DDBJ whole genome shotgun (WGS) entry which is preliminary data.</text>
</comment>
<proteinExistence type="predicted"/>
<feature type="compositionally biased region" description="Polar residues" evidence="1">
    <location>
        <begin position="60"/>
        <end position="74"/>
    </location>
</feature>
<keyword evidence="2" id="KW-0472">Membrane</keyword>
<keyword evidence="4" id="KW-1185">Reference proteome</keyword>
<accession>A0A9P4SDH8</accession>
<evidence type="ECO:0000256" key="1">
    <source>
        <dbReference type="SAM" id="MobiDB-lite"/>
    </source>
</evidence>
<protein>
    <submittedName>
        <fullName evidence="3">Uncharacterized protein</fullName>
    </submittedName>
</protein>
<feature type="transmembrane region" description="Helical" evidence="2">
    <location>
        <begin position="247"/>
        <end position="273"/>
    </location>
</feature>
<gene>
    <name evidence="3" type="ORF">M501DRAFT_973178</name>
</gene>
<feature type="compositionally biased region" description="Basic and acidic residues" evidence="1">
    <location>
        <begin position="121"/>
        <end position="130"/>
    </location>
</feature>
<name>A0A9P4SDH8_9PEZI</name>
<keyword evidence="2" id="KW-1133">Transmembrane helix</keyword>
<dbReference type="OrthoDB" id="5420214at2759"/>
<keyword evidence="2" id="KW-0812">Transmembrane</keyword>
<dbReference type="EMBL" id="MU006094">
    <property type="protein sequence ID" value="KAF2839613.1"/>
    <property type="molecule type" value="Genomic_DNA"/>
</dbReference>
<sequence>MAVHPHLPPMAYSPNYYNNQEQLQGTYIITTDRETIYTPTKPLPASIRSPIPQSPFPASFRNSSQSHDSVISQQSNPKASYSPSAPSVASLGPSGHIGYDNNIRTSKHGSKRTSQNSPQRSTRDLEKGGPPEDSSNGMYRSGRHAVNADVTTISYGHDEPDDDLLEDKALRILIYLSSLCPLVSLATLFWTLISVIVTIFLQPLRLISYRPDFPQQLTYFLEKPLRLQLRLISSSPTFSSLDASMLFIIHLFSPLIAFGVAVASWTTAFFWFYAAIIGDPDGKDGHNDGRATVLGVRAWWERWLLRAMR</sequence>
<feature type="transmembrane region" description="Helical" evidence="2">
    <location>
        <begin position="172"/>
        <end position="201"/>
    </location>
</feature>
<organism evidence="3 4">
    <name type="scientific">Patellaria atrata CBS 101060</name>
    <dbReference type="NCBI Taxonomy" id="1346257"/>
    <lineage>
        <taxon>Eukaryota</taxon>
        <taxon>Fungi</taxon>
        <taxon>Dikarya</taxon>
        <taxon>Ascomycota</taxon>
        <taxon>Pezizomycotina</taxon>
        <taxon>Dothideomycetes</taxon>
        <taxon>Dothideomycetes incertae sedis</taxon>
        <taxon>Patellariales</taxon>
        <taxon>Patellariaceae</taxon>
        <taxon>Patellaria</taxon>
    </lineage>
</organism>
<evidence type="ECO:0000313" key="3">
    <source>
        <dbReference type="EMBL" id="KAF2839613.1"/>
    </source>
</evidence>
<feature type="region of interest" description="Disordered" evidence="1">
    <location>
        <begin position="39"/>
        <end position="142"/>
    </location>
</feature>
<dbReference type="AlphaFoldDB" id="A0A9P4SDH8"/>